<name>A0A8J6ARC2_9EUKA</name>
<evidence type="ECO:0000313" key="3">
    <source>
        <dbReference type="EMBL" id="KAG9392326.1"/>
    </source>
</evidence>
<feature type="region of interest" description="Disordered" evidence="1">
    <location>
        <begin position="233"/>
        <end position="264"/>
    </location>
</feature>
<feature type="compositionally biased region" description="Polar residues" evidence="1">
    <location>
        <begin position="244"/>
        <end position="256"/>
    </location>
</feature>
<gene>
    <name evidence="3" type="ORF">J8273_5315</name>
</gene>
<accession>A0A8J6ARC2</accession>
<evidence type="ECO:0000313" key="4">
    <source>
        <dbReference type="Proteomes" id="UP000717585"/>
    </source>
</evidence>
<feature type="chain" id="PRO_5035319605" evidence="2">
    <location>
        <begin position="20"/>
        <end position="291"/>
    </location>
</feature>
<comment type="caution">
    <text evidence="3">The sequence shown here is derived from an EMBL/GenBank/DDBJ whole genome shotgun (WGS) entry which is preliminary data.</text>
</comment>
<evidence type="ECO:0000256" key="1">
    <source>
        <dbReference type="SAM" id="MobiDB-lite"/>
    </source>
</evidence>
<dbReference type="AlphaFoldDB" id="A0A8J6ARC2"/>
<keyword evidence="4" id="KW-1185">Reference proteome</keyword>
<protein>
    <submittedName>
        <fullName evidence="3">Uncharacterized protein</fullName>
    </submittedName>
</protein>
<reference evidence="3" key="1">
    <citation type="submission" date="2021-05" db="EMBL/GenBank/DDBJ databases">
        <title>A free-living protist that lacks canonical eukaryotic 1 DNA replication and segregation systems.</title>
        <authorList>
            <person name="Salas-Leiva D.E."/>
            <person name="Tromer E.C."/>
            <person name="Curtis B.A."/>
            <person name="Jerlstrom-Hultqvist J."/>
            <person name="Kolisko M."/>
            <person name="Yi Z."/>
            <person name="Salas-Leiva J.S."/>
            <person name="Gallot-Lavallee L."/>
            <person name="Kops G.J.P.L."/>
            <person name="Archibald J.M."/>
            <person name="Simpson A.G.B."/>
            <person name="Roger A.J."/>
        </authorList>
    </citation>
    <scope>NUCLEOTIDE SEQUENCE</scope>
    <source>
        <strain evidence="3">BICM</strain>
    </source>
</reference>
<organism evidence="3 4">
    <name type="scientific">Carpediemonas membranifera</name>
    <dbReference type="NCBI Taxonomy" id="201153"/>
    <lineage>
        <taxon>Eukaryota</taxon>
        <taxon>Metamonada</taxon>
        <taxon>Carpediemonas-like organisms</taxon>
        <taxon>Carpediemonas</taxon>
    </lineage>
</organism>
<dbReference type="Proteomes" id="UP000717585">
    <property type="component" value="Unassembled WGS sequence"/>
</dbReference>
<dbReference type="EMBL" id="JAHDYR010000038">
    <property type="protein sequence ID" value="KAG9392326.1"/>
    <property type="molecule type" value="Genomic_DNA"/>
</dbReference>
<proteinExistence type="predicted"/>
<feature type="signal peptide" evidence="2">
    <location>
        <begin position="1"/>
        <end position="19"/>
    </location>
</feature>
<keyword evidence="2" id="KW-0732">Signal</keyword>
<evidence type="ECO:0000256" key="2">
    <source>
        <dbReference type="SAM" id="SignalP"/>
    </source>
</evidence>
<sequence length="291" mass="31241">MQKNLLVPLLLVLVIKCTADCFTAGIIDIVAHEEDHGLRTVSFGFDAPCETLSSGLDSIWPSLWLKESLNDSYAQSQDITNAIGNKPTPTEVEVGTSYPPADEMYICLTFATYLGGCSTEKYALGPAPRGFWDTVWYYVLNIFFASLAITVGGGILCCCVCGMCHALCFSGAATTASIGGETTLELLSPVLQLFCCVVIEPFRITALKAQQTRLVNKATAAMVMPMSDTIAASHTVDTPPEQDGTCSESADSSISTEESRELSPRCPPLPGVFVAEVDLDVEPNPFVIAWE</sequence>